<dbReference type="AlphaFoldDB" id="A0A1Y2A1H7"/>
<comment type="caution">
    <text evidence="2">The sequence shown here is derived from an EMBL/GenBank/DDBJ whole genome shotgun (WGS) entry which is preliminary data.</text>
</comment>
<dbReference type="EMBL" id="MCFA01000020">
    <property type="protein sequence ID" value="ORY16157.1"/>
    <property type="molecule type" value="Genomic_DNA"/>
</dbReference>
<accession>A0A1Y2A1H7</accession>
<gene>
    <name evidence="2" type="ORF">BCR34DRAFT_584613</name>
</gene>
<dbReference type="Proteomes" id="UP000193144">
    <property type="component" value="Unassembled WGS sequence"/>
</dbReference>
<evidence type="ECO:0000256" key="1">
    <source>
        <dbReference type="SAM" id="MobiDB-lite"/>
    </source>
</evidence>
<feature type="region of interest" description="Disordered" evidence="1">
    <location>
        <begin position="42"/>
        <end position="70"/>
    </location>
</feature>
<sequence>MRPRRANAPDNETYSGGGSKDLESCYWSIAVETTFHSKVSSVHRVRKGGTPAERIKESSSQPHWPQHSPRNLPACCTPNASSRHRLFFLIAKETDRKPIGSPGSGPIIPRRQDYQGYDACNRGSVAGTHRFQSFSPSGLSRSLCVGNDSVQGLRQQPLALAVRTIMHRRWRHRRDTFSEILG</sequence>
<name>A0A1Y2A1H7_9PLEO</name>
<evidence type="ECO:0000313" key="3">
    <source>
        <dbReference type="Proteomes" id="UP000193144"/>
    </source>
</evidence>
<protein>
    <submittedName>
        <fullName evidence="2">Uncharacterized protein</fullName>
    </submittedName>
</protein>
<feature type="compositionally biased region" description="Low complexity" evidence="1">
    <location>
        <begin position="58"/>
        <end position="69"/>
    </location>
</feature>
<reference evidence="2 3" key="1">
    <citation type="submission" date="2016-07" db="EMBL/GenBank/DDBJ databases">
        <title>Pervasive Adenine N6-methylation of Active Genes in Fungi.</title>
        <authorList>
            <consortium name="DOE Joint Genome Institute"/>
            <person name="Mondo S.J."/>
            <person name="Dannebaum R.O."/>
            <person name="Kuo R.C."/>
            <person name="Labutti K."/>
            <person name="Haridas S."/>
            <person name="Kuo A."/>
            <person name="Salamov A."/>
            <person name="Ahrendt S.R."/>
            <person name="Lipzen A."/>
            <person name="Sullivan W."/>
            <person name="Andreopoulos W.B."/>
            <person name="Clum A."/>
            <person name="Lindquist E."/>
            <person name="Daum C."/>
            <person name="Ramamoorthy G.K."/>
            <person name="Gryganskyi A."/>
            <person name="Culley D."/>
            <person name="Magnuson J.K."/>
            <person name="James T.Y."/>
            <person name="O'Malley M.A."/>
            <person name="Stajich J.E."/>
            <person name="Spatafora J.W."/>
            <person name="Visel A."/>
            <person name="Grigoriev I.V."/>
        </authorList>
    </citation>
    <scope>NUCLEOTIDE SEQUENCE [LARGE SCALE GENOMIC DNA]</scope>
    <source>
        <strain evidence="2 3">CBS 115471</strain>
    </source>
</reference>
<evidence type="ECO:0000313" key="2">
    <source>
        <dbReference type="EMBL" id="ORY16157.1"/>
    </source>
</evidence>
<proteinExistence type="predicted"/>
<keyword evidence="3" id="KW-1185">Reference proteome</keyword>
<organism evidence="2 3">
    <name type="scientific">Clohesyomyces aquaticus</name>
    <dbReference type="NCBI Taxonomy" id="1231657"/>
    <lineage>
        <taxon>Eukaryota</taxon>
        <taxon>Fungi</taxon>
        <taxon>Dikarya</taxon>
        <taxon>Ascomycota</taxon>
        <taxon>Pezizomycotina</taxon>
        <taxon>Dothideomycetes</taxon>
        <taxon>Pleosporomycetidae</taxon>
        <taxon>Pleosporales</taxon>
        <taxon>Lindgomycetaceae</taxon>
        <taxon>Clohesyomyces</taxon>
    </lineage>
</organism>